<dbReference type="InterPro" id="IPR050312">
    <property type="entry name" value="IolE/XylAMocC-like"/>
</dbReference>
<evidence type="ECO:0000259" key="1">
    <source>
        <dbReference type="Pfam" id="PF01261"/>
    </source>
</evidence>
<reference evidence="2 3" key="1">
    <citation type="submission" date="2023-11" db="EMBL/GenBank/DDBJ databases">
        <title>Draft genome of Azohydromonas lata strain H1 (DSM1123), a polyhydroxyalkanoate producer.</title>
        <authorList>
            <person name="Traversa D."/>
            <person name="D'Addabbo P."/>
            <person name="Pazzani C."/>
            <person name="Manzari C."/>
            <person name="Chiara M."/>
            <person name="Scrascia M."/>
        </authorList>
    </citation>
    <scope>NUCLEOTIDE SEQUENCE [LARGE SCALE GENOMIC DNA]</scope>
    <source>
        <strain evidence="2 3">H1</strain>
    </source>
</reference>
<proteinExistence type="predicted"/>
<name>A0ABU5IFT5_9BURK</name>
<dbReference type="Gene3D" id="3.20.20.150">
    <property type="entry name" value="Divalent-metal-dependent TIM barrel enzymes"/>
    <property type="match status" value="1"/>
</dbReference>
<organism evidence="2 3">
    <name type="scientific">Azohydromonas lata</name>
    <dbReference type="NCBI Taxonomy" id="45677"/>
    <lineage>
        <taxon>Bacteria</taxon>
        <taxon>Pseudomonadati</taxon>
        <taxon>Pseudomonadota</taxon>
        <taxon>Betaproteobacteria</taxon>
        <taxon>Burkholderiales</taxon>
        <taxon>Sphaerotilaceae</taxon>
        <taxon>Azohydromonas</taxon>
    </lineage>
</organism>
<protein>
    <submittedName>
        <fullName evidence="2">TIM barrel protein</fullName>
    </submittedName>
</protein>
<dbReference type="PANTHER" id="PTHR12110">
    <property type="entry name" value="HYDROXYPYRUVATE ISOMERASE"/>
    <property type="match status" value="1"/>
</dbReference>
<dbReference type="EMBL" id="JAXOJX010000023">
    <property type="protein sequence ID" value="MDZ5457852.1"/>
    <property type="molecule type" value="Genomic_DNA"/>
</dbReference>
<evidence type="ECO:0000313" key="2">
    <source>
        <dbReference type="EMBL" id="MDZ5457852.1"/>
    </source>
</evidence>
<dbReference type="InterPro" id="IPR013022">
    <property type="entry name" value="Xyl_isomerase-like_TIM-brl"/>
</dbReference>
<dbReference type="SUPFAM" id="SSF51658">
    <property type="entry name" value="Xylose isomerase-like"/>
    <property type="match status" value="1"/>
</dbReference>
<gene>
    <name evidence="2" type="ORF">SM757_14835</name>
</gene>
<feature type="domain" description="Xylose isomerase-like TIM barrel" evidence="1">
    <location>
        <begin position="28"/>
        <end position="247"/>
    </location>
</feature>
<evidence type="ECO:0000313" key="3">
    <source>
        <dbReference type="Proteomes" id="UP001293718"/>
    </source>
</evidence>
<dbReference type="RefSeq" id="WP_322466044.1">
    <property type="nucleotide sequence ID" value="NZ_JAXOJX010000023.1"/>
</dbReference>
<accession>A0ABU5IFT5</accession>
<keyword evidence="3" id="KW-1185">Reference proteome</keyword>
<dbReference type="PANTHER" id="PTHR12110:SF53">
    <property type="entry name" value="BLR5974 PROTEIN"/>
    <property type="match status" value="1"/>
</dbReference>
<dbReference type="Pfam" id="PF01261">
    <property type="entry name" value="AP_endonuc_2"/>
    <property type="match status" value="1"/>
</dbReference>
<sequence length="253" mass="27209">MPSPQILISLGAFGAAEVRRHGQCWFTELAAEAGADGVEVRGELLADPARELPALATLTAACRLARVYSSPQGLWQADGSLAVAALERALDHARLLGAPRLKMSIGGYAGRGLGALADRLGDTPIELLIENDQTESAGTLPALRRFCSDARDAGLPLPLTFDMGNWHWLGEDPLQAAQALAPQVGYVHCKGVHRRQDRWVAVPLLESAAPWRAVLRALPPEVPRAIEYPLQGDDLKAVTRAEIALLRRVETQA</sequence>
<dbReference type="Proteomes" id="UP001293718">
    <property type="component" value="Unassembled WGS sequence"/>
</dbReference>
<dbReference type="InterPro" id="IPR036237">
    <property type="entry name" value="Xyl_isomerase-like_sf"/>
</dbReference>
<comment type="caution">
    <text evidence="2">The sequence shown here is derived from an EMBL/GenBank/DDBJ whole genome shotgun (WGS) entry which is preliminary data.</text>
</comment>